<dbReference type="AlphaFoldDB" id="A0AA88L8Q0"/>
<accession>A0AA88L8Q0</accession>
<dbReference type="GO" id="GO:0006508">
    <property type="term" value="P:proteolysis"/>
    <property type="evidence" value="ECO:0007669"/>
    <property type="project" value="UniProtKB-KW"/>
</dbReference>
<evidence type="ECO:0000313" key="11">
    <source>
        <dbReference type="Proteomes" id="UP001187531"/>
    </source>
</evidence>
<dbReference type="InterPro" id="IPR009003">
    <property type="entry name" value="Peptidase_S1_PA"/>
</dbReference>
<reference evidence="10" key="1">
    <citation type="submission" date="2023-07" db="EMBL/GenBank/DDBJ databases">
        <title>Chromosome-level genome assembly of Artemia franciscana.</title>
        <authorList>
            <person name="Jo E."/>
        </authorList>
    </citation>
    <scope>NUCLEOTIDE SEQUENCE</scope>
    <source>
        <tissue evidence="10">Whole body</tissue>
    </source>
</reference>
<keyword evidence="2 8" id="KW-0732">Signal</keyword>
<dbReference type="PROSITE" id="PS00134">
    <property type="entry name" value="TRYPSIN_HIS"/>
    <property type="match status" value="1"/>
</dbReference>
<dbReference type="SMART" id="SM00020">
    <property type="entry name" value="Tryp_SPc"/>
    <property type="match status" value="1"/>
</dbReference>
<feature type="domain" description="Peptidase S1" evidence="9">
    <location>
        <begin position="77"/>
        <end position="309"/>
    </location>
</feature>
<sequence length="312" mass="33448">MKQFALLLVFAAAAIASPYRPYSGVDWSTIKFRTPKVPPHTLQLLNREEPEVKYEIPSDAKSFRAACGNGNRVNNRIVGGEEAVPNAWPWQVGLFIDGLYFCGGSLISDTVILTAAHCTDDATFFRVVLGGHEINNGNEAGRVEVRSEDYTQHESYNAFTIANDIAVIRLPEPITFTDTISPVCLPSADDVANDFLGEIVTPTGWGRPSDSTNSISPVLRQVDVPVMSNAICDAVYGIVTDKQICIDSAGGKGTCNGDSGGPLNHLNADGTYKTLGITSFGAAAGCEEGYPDAFTRVTSYLDWIATSAKVLS</sequence>
<keyword evidence="5" id="KW-0865">Zymogen</keyword>
<dbReference type="Gene3D" id="2.40.10.10">
    <property type="entry name" value="Trypsin-like serine proteases"/>
    <property type="match status" value="2"/>
</dbReference>
<keyword evidence="3 7" id="KW-0378">Hydrolase</keyword>
<feature type="signal peptide" evidence="8">
    <location>
        <begin position="1"/>
        <end position="16"/>
    </location>
</feature>
<keyword evidence="4 7" id="KW-0720">Serine protease</keyword>
<dbReference type="SUPFAM" id="SSF50494">
    <property type="entry name" value="Trypsin-like serine proteases"/>
    <property type="match status" value="1"/>
</dbReference>
<dbReference type="PANTHER" id="PTHR24252">
    <property type="entry name" value="ACROSIN-RELATED"/>
    <property type="match status" value="1"/>
</dbReference>
<dbReference type="CDD" id="cd00190">
    <property type="entry name" value="Tryp_SPc"/>
    <property type="match status" value="1"/>
</dbReference>
<dbReference type="Proteomes" id="UP001187531">
    <property type="component" value="Unassembled WGS sequence"/>
</dbReference>
<dbReference type="GO" id="GO:0004252">
    <property type="term" value="F:serine-type endopeptidase activity"/>
    <property type="evidence" value="ECO:0007669"/>
    <property type="project" value="InterPro"/>
</dbReference>
<evidence type="ECO:0000256" key="3">
    <source>
        <dbReference type="ARBA" id="ARBA00022801"/>
    </source>
</evidence>
<comment type="caution">
    <text evidence="10">The sequence shown here is derived from an EMBL/GenBank/DDBJ whole genome shotgun (WGS) entry which is preliminary data.</text>
</comment>
<dbReference type="PROSITE" id="PS50240">
    <property type="entry name" value="TRYPSIN_DOM"/>
    <property type="match status" value="1"/>
</dbReference>
<dbReference type="InterPro" id="IPR001314">
    <property type="entry name" value="Peptidase_S1A"/>
</dbReference>
<keyword evidence="1 7" id="KW-0645">Protease</keyword>
<dbReference type="FunFam" id="2.40.10.10:FF:000073">
    <property type="entry name" value="Trypsin alpha"/>
    <property type="match status" value="1"/>
</dbReference>
<evidence type="ECO:0000256" key="7">
    <source>
        <dbReference type="RuleBase" id="RU363034"/>
    </source>
</evidence>
<dbReference type="EMBL" id="JAVRJZ010000015">
    <property type="protein sequence ID" value="KAK2712335.1"/>
    <property type="molecule type" value="Genomic_DNA"/>
</dbReference>
<dbReference type="PANTHER" id="PTHR24252:SF7">
    <property type="entry name" value="HYALIN"/>
    <property type="match status" value="1"/>
</dbReference>
<evidence type="ECO:0000256" key="4">
    <source>
        <dbReference type="ARBA" id="ARBA00022825"/>
    </source>
</evidence>
<dbReference type="PRINTS" id="PR00722">
    <property type="entry name" value="CHYMOTRYPSIN"/>
</dbReference>
<evidence type="ECO:0000256" key="8">
    <source>
        <dbReference type="SAM" id="SignalP"/>
    </source>
</evidence>
<evidence type="ECO:0000256" key="5">
    <source>
        <dbReference type="ARBA" id="ARBA00023145"/>
    </source>
</evidence>
<gene>
    <name evidence="10" type="ORF">QYM36_011130</name>
</gene>
<evidence type="ECO:0000313" key="10">
    <source>
        <dbReference type="EMBL" id="KAK2712335.1"/>
    </source>
</evidence>
<evidence type="ECO:0000259" key="9">
    <source>
        <dbReference type="PROSITE" id="PS50240"/>
    </source>
</evidence>
<dbReference type="InterPro" id="IPR001254">
    <property type="entry name" value="Trypsin_dom"/>
</dbReference>
<dbReference type="PROSITE" id="PS00135">
    <property type="entry name" value="TRYPSIN_SER"/>
    <property type="match status" value="1"/>
</dbReference>
<organism evidence="10 11">
    <name type="scientific">Artemia franciscana</name>
    <name type="common">Brine shrimp</name>
    <name type="synonym">Artemia sanfranciscana</name>
    <dbReference type="NCBI Taxonomy" id="6661"/>
    <lineage>
        <taxon>Eukaryota</taxon>
        <taxon>Metazoa</taxon>
        <taxon>Ecdysozoa</taxon>
        <taxon>Arthropoda</taxon>
        <taxon>Crustacea</taxon>
        <taxon>Branchiopoda</taxon>
        <taxon>Anostraca</taxon>
        <taxon>Artemiidae</taxon>
        <taxon>Artemia</taxon>
    </lineage>
</organism>
<keyword evidence="6" id="KW-1015">Disulfide bond</keyword>
<evidence type="ECO:0000256" key="2">
    <source>
        <dbReference type="ARBA" id="ARBA00022729"/>
    </source>
</evidence>
<dbReference type="InterPro" id="IPR018114">
    <property type="entry name" value="TRYPSIN_HIS"/>
</dbReference>
<proteinExistence type="predicted"/>
<feature type="chain" id="PRO_5041638985" description="Peptidase S1 domain-containing protein" evidence="8">
    <location>
        <begin position="17"/>
        <end position="312"/>
    </location>
</feature>
<keyword evidence="11" id="KW-1185">Reference proteome</keyword>
<protein>
    <recommendedName>
        <fullName evidence="9">Peptidase S1 domain-containing protein</fullName>
    </recommendedName>
</protein>
<evidence type="ECO:0000256" key="6">
    <source>
        <dbReference type="ARBA" id="ARBA00023157"/>
    </source>
</evidence>
<dbReference type="FunFam" id="2.40.10.10:FF:000025">
    <property type="entry name" value="serine proteases 1/2"/>
    <property type="match status" value="1"/>
</dbReference>
<evidence type="ECO:0000256" key="1">
    <source>
        <dbReference type="ARBA" id="ARBA00022670"/>
    </source>
</evidence>
<dbReference type="Pfam" id="PF00089">
    <property type="entry name" value="Trypsin"/>
    <property type="match status" value="1"/>
</dbReference>
<name>A0AA88L8Q0_ARTSF</name>
<dbReference type="InterPro" id="IPR043504">
    <property type="entry name" value="Peptidase_S1_PA_chymotrypsin"/>
</dbReference>
<dbReference type="InterPro" id="IPR033116">
    <property type="entry name" value="TRYPSIN_SER"/>
</dbReference>